<evidence type="ECO:0000313" key="2">
    <source>
        <dbReference type="EMBL" id="VTJ57531.1"/>
    </source>
</evidence>
<feature type="compositionally biased region" description="Gly residues" evidence="1">
    <location>
        <begin position="34"/>
        <end position="48"/>
    </location>
</feature>
<accession>A0A5E4ALA5</accession>
<dbReference type="Proteomes" id="UP000335636">
    <property type="component" value="Unassembled WGS sequence"/>
</dbReference>
<reference evidence="2" key="1">
    <citation type="submission" date="2019-04" db="EMBL/GenBank/DDBJ databases">
        <authorList>
            <person name="Alioto T."/>
            <person name="Alioto T."/>
        </authorList>
    </citation>
    <scope>NUCLEOTIDE SEQUENCE [LARGE SCALE GENOMIC DNA]</scope>
</reference>
<evidence type="ECO:0000256" key="1">
    <source>
        <dbReference type="SAM" id="MobiDB-lite"/>
    </source>
</evidence>
<feature type="compositionally biased region" description="Polar residues" evidence="1">
    <location>
        <begin position="1"/>
        <end position="22"/>
    </location>
</feature>
<gene>
    <name evidence="2" type="ORF">MONAX_5E001427</name>
</gene>
<keyword evidence="3" id="KW-1185">Reference proteome</keyword>
<name>A0A5E4ALA5_MARMO</name>
<comment type="caution">
    <text evidence="2">The sequence shown here is derived from an EMBL/GenBank/DDBJ whole genome shotgun (WGS) entry which is preliminary data.</text>
</comment>
<organism evidence="2 3">
    <name type="scientific">Marmota monax</name>
    <name type="common">Woodchuck</name>
    <dbReference type="NCBI Taxonomy" id="9995"/>
    <lineage>
        <taxon>Eukaryota</taxon>
        <taxon>Metazoa</taxon>
        <taxon>Chordata</taxon>
        <taxon>Craniata</taxon>
        <taxon>Vertebrata</taxon>
        <taxon>Euteleostomi</taxon>
        <taxon>Mammalia</taxon>
        <taxon>Eutheria</taxon>
        <taxon>Euarchontoglires</taxon>
        <taxon>Glires</taxon>
        <taxon>Rodentia</taxon>
        <taxon>Sciuromorpha</taxon>
        <taxon>Sciuridae</taxon>
        <taxon>Xerinae</taxon>
        <taxon>Marmotini</taxon>
        <taxon>Marmota</taxon>
    </lineage>
</organism>
<dbReference type="EMBL" id="CABDUW010000083">
    <property type="protein sequence ID" value="VTJ57531.1"/>
    <property type="molecule type" value="Genomic_DNA"/>
</dbReference>
<feature type="region of interest" description="Disordered" evidence="1">
    <location>
        <begin position="1"/>
        <end position="89"/>
    </location>
</feature>
<proteinExistence type="predicted"/>
<feature type="compositionally biased region" description="Basic residues" evidence="1">
    <location>
        <begin position="62"/>
        <end position="82"/>
    </location>
</feature>
<sequence length="89" mass="9553">MRVSSSHESPAQKSRSGSQCTRSRNRLQALAPGPRGGGDFAPCGGRGPGAPSLLGPGERRRPPVRGRQRPTPRRHGMLHNVRRSPSNLP</sequence>
<evidence type="ECO:0000313" key="3">
    <source>
        <dbReference type="Proteomes" id="UP000335636"/>
    </source>
</evidence>
<dbReference type="AlphaFoldDB" id="A0A5E4ALA5"/>
<protein>
    <submittedName>
        <fullName evidence="2">Uncharacterized protein</fullName>
    </submittedName>
</protein>